<evidence type="ECO:0000256" key="1">
    <source>
        <dbReference type="SAM" id="MobiDB-lite"/>
    </source>
</evidence>
<protein>
    <submittedName>
        <fullName evidence="3">Metallopeptidase TldD-related protein</fullName>
    </submittedName>
</protein>
<dbReference type="InterPro" id="IPR047657">
    <property type="entry name" value="PmbA"/>
</dbReference>
<evidence type="ECO:0000313" key="3">
    <source>
        <dbReference type="EMBL" id="MEU5711210.1"/>
    </source>
</evidence>
<dbReference type="PANTHER" id="PTHR43421">
    <property type="entry name" value="METALLOPROTEASE PMBA"/>
    <property type="match status" value="1"/>
</dbReference>
<feature type="region of interest" description="Disordered" evidence="1">
    <location>
        <begin position="95"/>
        <end position="119"/>
    </location>
</feature>
<dbReference type="InterPro" id="IPR036059">
    <property type="entry name" value="TldD/PmbA_sf"/>
</dbReference>
<evidence type="ECO:0000259" key="2">
    <source>
        <dbReference type="Pfam" id="PF19289"/>
    </source>
</evidence>
<name>A0ABV3AHE8_9ACTN</name>
<organism evidence="3 4">
    <name type="scientific">Streptomyces flaveolus</name>
    <dbReference type="NCBI Taxonomy" id="67297"/>
    <lineage>
        <taxon>Bacteria</taxon>
        <taxon>Bacillati</taxon>
        <taxon>Actinomycetota</taxon>
        <taxon>Actinomycetes</taxon>
        <taxon>Kitasatosporales</taxon>
        <taxon>Streptomycetaceae</taxon>
        <taxon>Streptomyces</taxon>
    </lineage>
</organism>
<keyword evidence="4" id="KW-1185">Reference proteome</keyword>
<dbReference type="Proteomes" id="UP001551011">
    <property type="component" value="Unassembled WGS sequence"/>
</dbReference>
<accession>A0ABV3AHE8</accession>
<dbReference type="InterPro" id="IPR035068">
    <property type="entry name" value="TldD/PmbA_N"/>
</dbReference>
<sequence>MSGTQRTSATTATASDALIEEAARHGADAEVWTLRRRTDELVCRLGTVERRSDVATGATALTVWAEGTEGYAVQNVPDSRDPALVTAALAAGRALSGTGAVPPPPPALTTPHRAPDTPPPHLDAEATERLRALSAGDDGLEVELRAGADRSRIRLHRAGAAPVGYDTGVVQLHTRVTARGDGTGYIGHQSYGRSVPDLLDRVESTELPELVSLARLLAAKPVPRLVYDDLLVDGRVLVKLLSLIVPAFLLDSVLEGRSPLADRTGEAVASPGVGLVDDPTAPDSPLPVPWDGEGTVCGRTALIEDGTLRGFLSARRTAAEAGTTSTGSGQRGPAGEMVTVQPGFLLLSHTTDLGTEHRPGRTVLHVVQANGAHTSNPITGEFSIGANAVVVGPDGTRNNAGNITLAGNVFELLRNIDGHDGRVRVNRSHNSFVAGPGVWTTSLTTGR</sequence>
<feature type="domain" description="Metalloprotease TldD/E C-terminal" evidence="2">
    <location>
        <begin position="230"/>
        <end position="439"/>
    </location>
</feature>
<gene>
    <name evidence="3" type="ORF">AB0H04_30800</name>
</gene>
<dbReference type="EMBL" id="JBFAEG010000025">
    <property type="protein sequence ID" value="MEU5711210.1"/>
    <property type="molecule type" value="Genomic_DNA"/>
</dbReference>
<dbReference type="RefSeq" id="WP_053212143.1">
    <property type="nucleotide sequence ID" value="NZ_JBFAEG010000025.1"/>
</dbReference>
<dbReference type="InterPro" id="IPR045569">
    <property type="entry name" value="Metalloprtase-TldD/E_C"/>
</dbReference>
<comment type="caution">
    <text evidence="3">The sequence shown here is derived from an EMBL/GenBank/DDBJ whole genome shotgun (WGS) entry which is preliminary data.</text>
</comment>
<evidence type="ECO:0000313" key="4">
    <source>
        <dbReference type="Proteomes" id="UP001551011"/>
    </source>
</evidence>
<dbReference type="PANTHER" id="PTHR43421:SF1">
    <property type="entry name" value="METALLOPROTEASE PMBA"/>
    <property type="match status" value="1"/>
</dbReference>
<dbReference type="Pfam" id="PF19289">
    <property type="entry name" value="PmbA_TldD_3rd"/>
    <property type="match status" value="1"/>
</dbReference>
<dbReference type="Gene3D" id="3.30.2290.10">
    <property type="entry name" value="PmbA/TldD superfamily"/>
    <property type="match status" value="1"/>
</dbReference>
<dbReference type="SUPFAM" id="SSF111283">
    <property type="entry name" value="Putative modulator of DNA gyrase, PmbA/TldD"/>
    <property type="match status" value="1"/>
</dbReference>
<proteinExistence type="predicted"/>
<reference evidence="3 4" key="1">
    <citation type="submission" date="2024-06" db="EMBL/GenBank/DDBJ databases">
        <title>The Natural Products Discovery Center: Release of the First 8490 Sequenced Strains for Exploring Actinobacteria Biosynthetic Diversity.</title>
        <authorList>
            <person name="Kalkreuter E."/>
            <person name="Kautsar S.A."/>
            <person name="Yang D."/>
            <person name="Bader C.D."/>
            <person name="Teijaro C.N."/>
            <person name="Fluegel L."/>
            <person name="Davis C.M."/>
            <person name="Simpson J.R."/>
            <person name="Lauterbach L."/>
            <person name="Steele A.D."/>
            <person name="Gui C."/>
            <person name="Meng S."/>
            <person name="Li G."/>
            <person name="Viehrig K."/>
            <person name="Ye F."/>
            <person name="Su P."/>
            <person name="Kiefer A.F."/>
            <person name="Nichols A."/>
            <person name="Cepeda A.J."/>
            <person name="Yan W."/>
            <person name="Fan B."/>
            <person name="Jiang Y."/>
            <person name="Adhikari A."/>
            <person name="Zheng C.-J."/>
            <person name="Schuster L."/>
            <person name="Cowan T.M."/>
            <person name="Smanski M.J."/>
            <person name="Chevrette M.G."/>
            <person name="De Carvalho L.P.S."/>
            <person name="Shen B."/>
        </authorList>
    </citation>
    <scope>NUCLEOTIDE SEQUENCE [LARGE SCALE GENOMIC DNA]</scope>
    <source>
        <strain evidence="3 4">NPDC020594</strain>
    </source>
</reference>